<dbReference type="InterPro" id="IPR035490">
    <property type="entry name" value="GlmS/FrlB_SIS"/>
</dbReference>
<dbReference type="InterPro" id="IPR005855">
    <property type="entry name" value="GFAT"/>
</dbReference>
<dbReference type="PROSITE" id="PS51278">
    <property type="entry name" value="GATASE_TYPE_2"/>
    <property type="match status" value="1"/>
</dbReference>
<organism evidence="13 14">
    <name type="scientific">Porphyromonas circumdentaria</name>
    <dbReference type="NCBI Taxonomy" id="29524"/>
    <lineage>
        <taxon>Bacteria</taxon>
        <taxon>Pseudomonadati</taxon>
        <taxon>Bacteroidota</taxon>
        <taxon>Bacteroidia</taxon>
        <taxon>Bacteroidales</taxon>
        <taxon>Porphyromonadaceae</taxon>
        <taxon>Porphyromonas</taxon>
    </lineage>
</organism>
<dbReference type="GO" id="GO:0046349">
    <property type="term" value="P:amino sugar biosynthetic process"/>
    <property type="evidence" value="ECO:0007669"/>
    <property type="project" value="UniProtKB-ARBA"/>
</dbReference>
<comment type="function">
    <text evidence="10">Catalyzes the first step in hexosamine metabolism, converting fructose-6P into glucosamine-6P using glutamine as a nitrogen source.</text>
</comment>
<dbReference type="Pfam" id="PF01380">
    <property type="entry name" value="SIS"/>
    <property type="match status" value="2"/>
</dbReference>
<dbReference type="InterPro" id="IPR035466">
    <property type="entry name" value="GlmS/AgaS_SIS"/>
</dbReference>
<dbReference type="FunFam" id="3.40.50.10490:FF:000001">
    <property type="entry name" value="Glutamine--fructose-6-phosphate aminotransferase [isomerizing]"/>
    <property type="match status" value="1"/>
</dbReference>
<dbReference type="GO" id="GO:0097367">
    <property type="term" value="F:carbohydrate derivative binding"/>
    <property type="evidence" value="ECO:0007669"/>
    <property type="project" value="InterPro"/>
</dbReference>
<evidence type="ECO:0000256" key="1">
    <source>
        <dbReference type="ARBA" id="ARBA00001031"/>
    </source>
</evidence>
<evidence type="ECO:0000256" key="7">
    <source>
        <dbReference type="ARBA" id="ARBA00022679"/>
    </source>
</evidence>
<feature type="initiator methionine" description="Removed" evidence="10">
    <location>
        <position position="50"/>
    </location>
</feature>
<dbReference type="InterPro" id="IPR047084">
    <property type="entry name" value="GFAT_N"/>
</dbReference>
<evidence type="ECO:0000256" key="6">
    <source>
        <dbReference type="ARBA" id="ARBA00022576"/>
    </source>
</evidence>
<keyword evidence="9" id="KW-0315">Glutamine amidotransferase</keyword>
<evidence type="ECO:0000256" key="3">
    <source>
        <dbReference type="ARBA" id="ARBA00012916"/>
    </source>
</evidence>
<dbReference type="Gene3D" id="3.40.50.10490">
    <property type="entry name" value="Glucose-6-phosphate isomerase like protein, domain 1"/>
    <property type="match status" value="2"/>
</dbReference>
<dbReference type="GO" id="GO:0005829">
    <property type="term" value="C:cytosol"/>
    <property type="evidence" value="ECO:0007669"/>
    <property type="project" value="TreeGrafter"/>
</dbReference>
<dbReference type="GO" id="GO:0005975">
    <property type="term" value="P:carbohydrate metabolic process"/>
    <property type="evidence" value="ECO:0007669"/>
    <property type="project" value="UniProtKB-UniRule"/>
</dbReference>
<gene>
    <name evidence="10" type="primary">glmS</name>
    <name evidence="13" type="ORF">SAMN02745171_01001</name>
</gene>
<dbReference type="Gene3D" id="3.60.20.10">
    <property type="entry name" value="Glutamine Phosphoribosylpyrophosphate, subunit 1, domain 1"/>
    <property type="match status" value="1"/>
</dbReference>
<dbReference type="PANTHER" id="PTHR10937:SF0">
    <property type="entry name" value="GLUTAMINE--FRUCTOSE-6-PHOSPHATE TRANSAMINASE (ISOMERIZING)"/>
    <property type="match status" value="1"/>
</dbReference>
<comment type="subunit">
    <text evidence="10">Homodimer.</text>
</comment>
<feature type="active site" description="For Fru-6P isomerization activity" evidence="10">
    <location>
        <position position="660"/>
    </location>
</feature>
<dbReference type="EMBL" id="FUXE01000009">
    <property type="protein sequence ID" value="SJZ74323.1"/>
    <property type="molecule type" value="Genomic_DNA"/>
</dbReference>
<dbReference type="Pfam" id="PF13522">
    <property type="entry name" value="GATase_6"/>
    <property type="match status" value="1"/>
</dbReference>
<dbReference type="PROSITE" id="PS51464">
    <property type="entry name" value="SIS"/>
    <property type="match status" value="2"/>
</dbReference>
<feature type="domain" description="SIS" evidence="12">
    <location>
        <begin position="514"/>
        <end position="655"/>
    </location>
</feature>
<evidence type="ECO:0000259" key="11">
    <source>
        <dbReference type="PROSITE" id="PS51278"/>
    </source>
</evidence>
<dbReference type="Proteomes" id="UP000190121">
    <property type="component" value="Unassembled WGS sequence"/>
</dbReference>
<dbReference type="AlphaFoldDB" id="A0A1T4N503"/>
<evidence type="ECO:0000256" key="5">
    <source>
        <dbReference type="ARBA" id="ARBA00022490"/>
    </source>
</evidence>
<keyword evidence="14" id="KW-1185">Reference proteome</keyword>
<keyword evidence="7 10" id="KW-0808">Transferase</keyword>
<comment type="catalytic activity">
    <reaction evidence="1 10">
        <text>D-fructose 6-phosphate + L-glutamine = D-glucosamine 6-phosphate + L-glutamate</text>
        <dbReference type="Rhea" id="RHEA:13237"/>
        <dbReference type="ChEBI" id="CHEBI:29985"/>
        <dbReference type="ChEBI" id="CHEBI:58359"/>
        <dbReference type="ChEBI" id="CHEBI:58725"/>
        <dbReference type="ChEBI" id="CHEBI:61527"/>
        <dbReference type="EC" id="2.6.1.16"/>
    </reaction>
</comment>
<keyword evidence="6 10" id="KW-0032">Aminotransferase</keyword>
<dbReference type="GO" id="GO:0006002">
    <property type="term" value="P:fructose 6-phosphate metabolic process"/>
    <property type="evidence" value="ECO:0007669"/>
    <property type="project" value="TreeGrafter"/>
</dbReference>
<dbReference type="FunFam" id="3.40.50.10490:FF:000002">
    <property type="entry name" value="Glutamine--fructose-6-phosphate aminotransferase [isomerizing]"/>
    <property type="match status" value="1"/>
</dbReference>
<evidence type="ECO:0000256" key="4">
    <source>
        <dbReference type="ARBA" id="ARBA00016090"/>
    </source>
</evidence>
<dbReference type="HAMAP" id="MF_00164">
    <property type="entry name" value="GlmS"/>
    <property type="match status" value="1"/>
</dbReference>
<evidence type="ECO:0000313" key="14">
    <source>
        <dbReference type="Proteomes" id="UP000190121"/>
    </source>
</evidence>
<proteinExistence type="inferred from homology"/>
<evidence type="ECO:0000256" key="10">
    <source>
        <dbReference type="HAMAP-Rule" id="MF_00164"/>
    </source>
</evidence>
<keyword evidence="5 10" id="KW-0963">Cytoplasm</keyword>
<dbReference type="InterPro" id="IPR029055">
    <property type="entry name" value="Ntn_hydrolases_N"/>
</dbReference>
<dbReference type="EC" id="2.6.1.16" evidence="3 10"/>
<dbReference type="GO" id="GO:0006487">
    <property type="term" value="P:protein N-linked glycosylation"/>
    <property type="evidence" value="ECO:0007669"/>
    <property type="project" value="TreeGrafter"/>
</dbReference>
<dbReference type="CDD" id="cd05009">
    <property type="entry name" value="SIS_GlmS_GlmD_2"/>
    <property type="match status" value="1"/>
</dbReference>
<dbReference type="NCBIfam" id="NF001484">
    <property type="entry name" value="PRK00331.1"/>
    <property type="match status" value="1"/>
</dbReference>
<dbReference type="STRING" id="29524.SAMN02745171_01001"/>
<dbReference type="GO" id="GO:0004360">
    <property type="term" value="F:glutamine-fructose-6-phosphate transaminase (isomerizing) activity"/>
    <property type="evidence" value="ECO:0007669"/>
    <property type="project" value="UniProtKB-UniRule"/>
</dbReference>
<dbReference type="SUPFAM" id="SSF53697">
    <property type="entry name" value="SIS domain"/>
    <property type="match status" value="1"/>
</dbReference>
<dbReference type="GO" id="GO:0006047">
    <property type="term" value="P:UDP-N-acetylglucosamine metabolic process"/>
    <property type="evidence" value="ECO:0007669"/>
    <property type="project" value="TreeGrafter"/>
</dbReference>
<evidence type="ECO:0000256" key="9">
    <source>
        <dbReference type="ARBA" id="ARBA00022962"/>
    </source>
</evidence>
<feature type="domain" description="SIS" evidence="12">
    <location>
        <begin position="342"/>
        <end position="481"/>
    </location>
</feature>
<name>A0A1T4N503_9PORP</name>
<dbReference type="InterPro" id="IPR017932">
    <property type="entry name" value="GATase_2_dom"/>
</dbReference>
<evidence type="ECO:0000256" key="8">
    <source>
        <dbReference type="ARBA" id="ARBA00022737"/>
    </source>
</evidence>
<dbReference type="InterPro" id="IPR046348">
    <property type="entry name" value="SIS_dom_sf"/>
</dbReference>
<dbReference type="SUPFAM" id="SSF56235">
    <property type="entry name" value="N-terminal nucleophile aminohydrolases (Ntn hydrolases)"/>
    <property type="match status" value="1"/>
</dbReference>
<feature type="domain" description="Glutamine amidotransferase type-2" evidence="11">
    <location>
        <begin position="51"/>
        <end position="280"/>
    </location>
</feature>
<comment type="subcellular location">
    <subcellularLocation>
        <location evidence="2 10">Cytoplasm</location>
    </subcellularLocation>
</comment>
<dbReference type="FunFam" id="3.60.20.10:FF:000006">
    <property type="entry name" value="Glutamine--fructose-6-phosphate aminotransferase [isomerizing]"/>
    <property type="match status" value="1"/>
</dbReference>
<sequence length="665" mass="74155">MMERGGTLLHSISWIESIFLYRIKGIPLHEIEYFLPRNTSLKHVDTVNHMCGIVGYIGHKEAYPILIGGLKRLEYRGYDSAGIALLSNKGALNVYKEKGKVSNLEERTSSSDLTGALGIAHTRWATHGEPCERNAHPHYSATEELAIVHNGIIENYREIKSDLIDKGYKFISDTDTEVLVQLIEYTKKTYQLPLFESIQKALQNVIGAYAIAVIDKTVPERLIAARKSSPLVIGVGEGNQEFFIASDASPIVAYTRNVIFIEEEEVVELIPGRAPRIETIDRQVVQHNPQEVSFDIGMIEKDGYDHFMLKEIFDQPRCLEDCMKGRVNSELQEVLLSSILDHKEKLMQAKRVIILGCGTSWHAGLIGKQLIEGLARIPVEVEYSSEFRYRNPVIQQDDLVIAISQSGETADTLAAIKLAKEHGAYIYGVCNAIGSSIARATDTGTYIHVGPEIGVASTKAFTGQLTVLVMLALCLAKEKGTISEEKYKSLVQELTVIPEKIKKVFEQSTRIREISLIFTYAKNFIYLGRGLNYPVALEGALKLKEISYIHAEGYPAAEMKHGPIALIDEEMPVVVIATKDEIYDKVVSNIQEIKSRKGRVLAIVSEGDEEIRKITDYTIEVPKTLPELDPLISVVPLQLLSYYIAVNKGKDVDQPRNLAKSVTVE</sequence>
<evidence type="ECO:0000259" key="12">
    <source>
        <dbReference type="PROSITE" id="PS51464"/>
    </source>
</evidence>
<feature type="active site" description="Nucleophile; for GATase activity" evidence="10">
    <location>
        <position position="51"/>
    </location>
</feature>
<protein>
    <recommendedName>
        <fullName evidence="4 10">Glutamine--fructose-6-phosphate aminotransferase [isomerizing]</fullName>
        <ecNumber evidence="3 10">2.6.1.16</ecNumber>
    </recommendedName>
    <alternativeName>
        <fullName evidence="10">D-fructose-6-phosphate amidotransferase</fullName>
    </alternativeName>
    <alternativeName>
        <fullName evidence="10">GFAT</fullName>
    </alternativeName>
    <alternativeName>
        <fullName evidence="10">Glucosamine-6-phosphate synthase</fullName>
    </alternativeName>
    <alternativeName>
        <fullName evidence="10">Hexosephosphate aminotransferase</fullName>
    </alternativeName>
    <alternativeName>
        <fullName evidence="10">L-glutamine--D-fructose-6-phosphate amidotransferase</fullName>
    </alternativeName>
</protein>
<dbReference type="CDD" id="cd05008">
    <property type="entry name" value="SIS_GlmS_GlmD_1"/>
    <property type="match status" value="1"/>
</dbReference>
<keyword evidence="8" id="KW-0677">Repeat</keyword>
<dbReference type="PANTHER" id="PTHR10937">
    <property type="entry name" value="GLUCOSAMINE--FRUCTOSE-6-PHOSPHATE AMINOTRANSFERASE, ISOMERIZING"/>
    <property type="match status" value="1"/>
</dbReference>
<dbReference type="NCBIfam" id="TIGR01135">
    <property type="entry name" value="glmS"/>
    <property type="match status" value="1"/>
</dbReference>
<dbReference type="InterPro" id="IPR001347">
    <property type="entry name" value="SIS_dom"/>
</dbReference>
<evidence type="ECO:0000256" key="2">
    <source>
        <dbReference type="ARBA" id="ARBA00004496"/>
    </source>
</evidence>
<accession>A0A1T4N503</accession>
<reference evidence="14" key="1">
    <citation type="submission" date="2017-02" db="EMBL/GenBank/DDBJ databases">
        <authorList>
            <person name="Varghese N."/>
            <person name="Submissions S."/>
        </authorList>
    </citation>
    <scope>NUCLEOTIDE SEQUENCE [LARGE SCALE GENOMIC DNA]</scope>
    <source>
        <strain evidence="14">ATCC 51356</strain>
    </source>
</reference>
<evidence type="ECO:0000313" key="13">
    <source>
        <dbReference type="EMBL" id="SJZ74323.1"/>
    </source>
</evidence>
<dbReference type="CDD" id="cd00714">
    <property type="entry name" value="GFAT"/>
    <property type="match status" value="1"/>
</dbReference>